<dbReference type="InterPro" id="IPR025665">
    <property type="entry name" value="Beta-barrel_OMP_2"/>
</dbReference>
<feature type="domain" description="Outer membrane protein beta-barrel" evidence="2">
    <location>
        <begin position="64"/>
        <end position="200"/>
    </location>
</feature>
<dbReference type="Proteomes" id="UP000198901">
    <property type="component" value="Unassembled WGS sequence"/>
</dbReference>
<dbReference type="AlphaFoldDB" id="A0A1G9M8U4"/>
<evidence type="ECO:0000313" key="3">
    <source>
        <dbReference type="EMBL" id="SDL70095.1"/>
    </source>
</evidence>
<evidence type="ECO:0000313" key="4">
    <source>
        <dbReference type="Proteomes" id="UP000198901"/>
    </source>
</evidence>
<dbReference type="OrthoDB" id="891525at2"/>
<sequence length="232" mass="25717">MKRFAFTLTAVLAATAAFAQTDSLNTPRPQNDWMRMHKSDFEVSIGLNTFADRNTSGITGYELRPIGSRFISLGSTHRFKLVSGRNAALALKTGVEVSWNNFMLEGNRQITADGPTVLFPETATPLSKSKLTAAYLNIPVMPTVVFRKGAFTHISLGGYAGMRLDSYTKVKEEDGTKDRTHGRYYLSNFRYGIGLDLGIRGVATLFAQYDLNTVFDRSRGPQLNTINFGIRL</sequence>
<accession>A0A1G9M8U4</accession>
<evidence type="ECO:0000259" key="2">
    <source>
        <dbReference type="Pfam" id="PF13568"/>
    </source>
</evidence>
<evidence type="ECO:0000256" key="1">
    <source>
        <dbReference type="SAM" id="SignalP"/>
    </source>
</evidence>
<organism evidence="3 4">
    <name type="scientific">Siphonobacter aquaeclarae</name>
    <dbReference type="NCBI Taxonomy" id="563176"/>
    <lineage>
        <taxon>Bacteria</taxon>
        <taxon>Pseudomonadati</taxon>
        <taxon>Bacteroidota</taxon>
        <taxon>Cytophagia</taxon>
        <taxon>Cytophagales</taxon>
        <taxon>Cytophagaceae</taxon>
        <taxon>Siphonobacter</taxon>
    </lineage>
</organism>
<protein>
    <submittedName>
        <fullName evidence="3">Outer membrane protein beta-barrel domain-containing protein</fullName>
    </submittedName>
</protein>
<dbReference type="EMBL" id="FNGS01000003">
    <property type="protein sequence ID" value="SDL70095.1"/>
    <property type="molecule type" value="Genomic_DNA"/>
</dbReference>
<dbReference type="RefSeq" id="WP_093199829.1">
    <property type="nucleotide sequence ID" value="NZ_FNGS01000003.1"/>
</dbReference>
<gene>
    <name evidence="3" type="ORF">SAMN04488090_1478</name>
</gene>
<dbReference type="Pfam" id="PF13568">
    <property type="entry name" value="OMP_b-brl_2"/>
    <property type="match status" value="1"/>
</dbReference>
<proteinExistence type="predicted"/>
<keyword evidence="1" id="KW-0732">Signal</keyword>
<reference evidence="3 4" key="1">
    <citation type="submission" date="2016-10" db="EMBL/GenBank/DDBJ databases">
        <authorList>
            <person name="de Groot N.N."/>
        </authorList>
    </citation>
    <scope>NUCLEOTIDE SEQUENCE [LARGE SCALE GENOMIC DNA]</scope>
    <source>
        <strain evidence="3 4">DSM 21668</strain>
    </source>
</reference>
<dbReference type="STRING" id="563176.SAMN04488090_1478"/>
<feature type="signal peptide" evidence="1">
    <location>
        <begin position="1"/>
        <end position="19"/>
    </location>
</feature>
<keyword evidence="4" id="KW-1185">Reference proteome</keyword>
<name>A0A1G9M8U4_9BACT</name>
<feature type="chain" id="PRO_5011736049" evidence="1">
    <location>
        <begin position="20"/>
        <end position="232"/>
    </location>
</feature>